<reference evidence="2" key="1">
    <citation type="submission" date="2016-07" db="EMBL/GenBank/DDBJ databases">
        <authorList>
            <person name="Florea S."/>
            <person name="Webb J.S."/>
            <person name="Jaromczyk J."/>
            <person name="Schardl C.L."/>
        </authorList>
    </citation>
    <scope>NUCLEOTIDE SEQUENCE [LARGE SCALE GENOMIC DNA]</scope>
    <source>
        <strain evidence="2">Z6</strain>
    </source>
</reference>
<evidence type="ECO:0000313" key="1">
    <source>
        <dbReference type="EMBL" id="OCL27971.1"/>
    </source>
</evidence>
<dbReference type="InterPro" id="IPR006179">
    <property type="entry name" value="5_nucleotidase/apyrase"/>
</dbReference>
<dbReference type="AlphaFoldDB" id="A0A1C0AC66"/>
<keyword evidence="2" id="KW-1185">Reference proteome</keyword>
<evidence type="ECO:0008006" key="3">
    <source>
        <dbReference type="Google" id="ProtNLM"/>
    </source>
</evidence>
<dbReference type="GO" id="GO:0030288">
    <property type="term" value="C:outer membrane-bounded periplasmic space"/>
    <property type="evidence" value="ECO:0007669"/>
    <property type="project" value="TreeGrafter"/>
</dbReference>
<organism evidence="1 2">
    <name type="scientific">Orenia metallireducens</name>
    <dbReference type="NCBI Taxonomy" id="1413210"/>
    <lineage>
        <taxon>Bacteria</taxon>
        <taxon>Bacillati</taxon>
        <taxon>Bacillota</taxon>
        <taxon>Clostridia</taxon>
        <taxon>Halanaerobiales</taxon>
        <taxon>Halobacteroidaceae</taxon>
        <taxon>Orenia</taxon>
    </lineage>
</organism>
<comment type="caution">
    <text evidence="1">The sequence shown here is derived from an EMBL/GenBank/DDBJ whole genome shotgun (WGS) entry which is preliminary data.</text>
</comment>
<dbReference type="GO" id="GO:0009166">
    <property type="term" value="P:nucleotide catabolic process"/>
    <property type="evidence" value="ECO:0007669"/>
    <property type="project" value="InterPro"/>
</dbReference>
<dbReference type="PANTHER" id="PTHR11575">
    <property type="entry name" value="5'-NUCLEOTIDASE-RELATED"/>
    <property type="match status" value="1"/>
</dbReference>
<accession>A0A1C0AC66</accession>
<protein>
    <recommendedName>
        <fullName evidence="3">Capsule synthesis protein CapA domain-containing protein</fullName>
    </recommendedName>
</protein>
<proteinExistence type="predicted"/>
<dbReference type="RefSeq" id="WP_068714950.1">
    <property type="nucleotide sequence ID" value="NZ_LWDV01000006.1"/>
</dbReference>
<dbReference type="SUPFAM" id="SSF56300">
    <property type="entry name" value="Metallo-dependent phosphatases"/>
    <property type="match status" value="1"/>
</dbReference>
<reference evidence="1 2" key="2">
    <citation type="submission" date="2016-08" db="EMBL/GenBank/DDBJ databases">
        <title>Orenia metallireducens sp. nov. strain Z6, a Novel Metal-reducing Firmicute from the Deep Subsurface.</title>
        <authorList>
            <person name="Maxim B.I."/>
            <person name="Kenneth K."/>
            <person name="Flynn T.M."/>
            <person name="Oloughlin E.J."/>
            <person name="Locke R.A."/>
            <person name="Weber J.R."/>
            <person name="Egan S.M."/>
            <person name="Mackie R.I."/>
            <person name="Cann I.K."/>
        </authorList>
    </citation>
    <scope>NUCLEOTIDE SEQUENCE [LARGE SCALE GENOMIC DNA]</scope>
    <source>
        <strain evidence="1 2">Z6</strain>
    </source>
</reference>
<dbReference type="GO" id="GO:0016787">
    <property type="term" value="F:hydrolase activity"/>
    <property type="evidence" value="ECO:0007669"/>
    <property type="project" value="InterPro"/>
</dbReference>
<dbReference type="EMBL" id="LWDV01000006">
    <property type="protein sequence ID" value="OCL27971.1"/>
    <property type="molecule type" value="Genomic_DNA"/>
</dbReference>
<dbReference type="InterPro" id="IPR029052">
    <property type="entry name" value="Metallo-depent_PP-like"/>
</dbReference>
<dbReference type="Gene3D" id="3.60.21.10">
    <property type="match status" value="1"/>
</dbReference>
<dbReference type="PANTHER" id="PTHR11575:SF24">
    <property type="entry name" value="5'-NUCLEOTIDASE"/>
    <property type="match status" value="1"/>
</dbReference>
<dbReference type="Proteomes" id="UP000093514">
    <property type="component" value="Unassembled WGS sequence"/>
</dbReference>
<dbReference type="OrthoDB" id="9800780at2"/>
<sequence length="305" mass="34315">MFVKKSRVFIFVLSLILLSFLINSLIPEEDRTIDAMSEKPIKPNTYYKQIDIISTNNFNSDIGDNINNSTTVIEHYISQNPAGTLLINTGDNYQSGFTLPASYNKPTLYLGNYLEYTANNKFNLSQSKFKKIIEKTDYQFLAASLYNKDTGKPVEYLKPYLIEEVNGIKVGLIGIFIPSIIEDNNLVTKDSIMLINQIVPQIRAEGADLVILIAHTLKEEKSKNDQNSQRLIEIAKQLQDVDGIISGGQQQAIATIIQEIPLIAGYQVGHLRFLINTETREVNRIIPNIYGVKTRVLNALLDNDA</sequence>
<name>A0A1C0AC66_9FIRM</name>
<evidence type="ECO:0000313" key="2">
    <source>
        <dbReference type="Proteomes" id="UP000093514"/>
    </source>
</evidence>
<gene>
    <name evidence="1" type="ORF">U472_01865</name>
</gene>